<dbReference type="Gene3D" id="1.20.58.320">
    <property type="entry name" value="TPR-like"/>
    <property type="match status" value="1"/>
</dbReference>
<protein>
    <submittedName>
        <fullName evidence="1">Uncharacterized protein conserved in bacteria</fullName>
    </submittedName>
</protein>
<organism evidence="1 2">
    <name type="scientific">Suttonella ornithocola</name>
    <dbReference type="NCBI Taxonomy" id="279832"/>
    <lineage>
        <taxon>Bacteria</taxon>
        <taxon>Pseudomonadati</taxon>
        <taxon>Pseudomonadota</taxon>
        <taxon>Gammaproteobacteria</taxon>
        <taxon>Cardiobacteriales</taxon>
        <taxon>Cardiobacteriaceae</taxon>
        <taxon>Suttonella</taxon>
    </lineage>
</organism>
<dbReference type="AlphaFoldDB" id="A0A380MPP9"/>
<sequence length="182" mass="20754">MTHSDAQSVLDFWYSDDTRPFWFAKSTEFDARLHQQFGTLWQTACRGECAHWRNTLDGRLAEILVLDQFSRNLARNTPVAFAQDLAALVLAQEAVAHPEYATTAKDKQHFILMPYMHSESAAIHALAVPLFEALGNANTLDFELRHKAIIDRFGRYPHRNVILGRENTAQETTFLQEEGSSF</sequence>
<proteinExistence type="predicted"/>
<dbReference type="OrthoDB" id="7593450at2"/>
<name>A0A380MPP9_9GAMM</name>
<evidence type="ECO:0000313" key="1">
    <source>
        <dbReference type="EMBL" id="SUO94036.1"/>
    </source>
</evidence>
<gene>
    <name evidence="1" type="ORF">NCTC13337_00541</name>
</gene>
<dbReference type="Pfam" id="PF06041">
    <property type="entry name" value="DUF924"/>
    <property type="match status" value="1"/>
</dbReference>
<dbReference type="InterPro" id="IPR011990">
    <property type="entry name" value="TPR-like_helical_dom_sf"/>
</dbReference>
<dbReference type="InterPro" id="IPR010323">
    <property type="entry name" value="DUF924"/>
</dbReference>
<dbReference type="Proteomes" id="UP000254601">
    <property type="component" value="Unassembled WGS sequence"/>
</dbReference>
<dbReference type="Gene3D" id="1.25.40.10">
    <property type="entry name" value="Tetratricopeptide repeat domain"/>
    <property type="match status" value="1"/>
</dbReference>
<dbReference type="SUPFAM" id="SSF48452">
    <property type="entry name" value="TPR-like"/>
    <property type="match status" value="1"/>
</dbReference>
<reference evidence="1 2" key="1">
    <citation type="submission" date="2018-06" db="EMBL/GenBank/DDBJ databases">
        <authorList>
            <consortium name="Pathogen Informatics"/>
            <person name="Doyle S."/>
        </authorList>
    </citation>
    <scope>NUCLEOTIDE SEQUENCE [LARGE SCALE GENOMIC DNA]</scope>
    <source>
        <strain evidence="1 2">NCTC13337</strain>
    </source>
</reference>
<accession>A0A380MPP9</accession>
<dbReference type="EMBL" id="UHIC01000001">
    <property type="protein sequence ID" value="SUO94036.1"/>
    <property type="molecule type" value="Genomic_DNA"/>
</dbReference>
<keyword evidence="2" id="KW-1185">Reference proteome</keyword>
<dbReference type="RefSeq" id="WP_072577510.1">
    <property type="nucleotide sequence ID" value="NZ_LWHB01000191.1"/>
</dbReference>
<evidence type="ECO:0000313" key="2">
    <source>
        <dbReference type="Proteomes" id="UP000254601"/>
    </source>
</evidence>